<protein>
    <recommendedName>
        <fullName evidence="4">Mos1 transposase HTH domain-containing protein</fullName>
    </recommendedName>
</protein>
<dbReference type="EMBL" id="VYZN01000004">
    <property type="protein sequence ID" value="KAE9543930.1"/>
    <property type="molecule type" value="Genomic_DNA"/>
</dbReference>
<gene>
    <name evidence="2" type="ORF">AGLY_001908</name>
</gene>
<sequence length="185" mass="21608">MYLPILLLILYANGRAHKALSRDYEKKKKKKMITTAMIDNGIAPTVAKDLIILLYDNTEDSIVPLSSAADRTFRRWPVNRNVYRYFNIAMSCNSDRHNIRYCLYFQSCQTLISRLKKLTYRSALLIIIICHSISIKCVQTNLKHIIRYVLKVILNNQLQEKEGELQSYFNIIPKATLNLRLCIKH</sequence>
<reference evidence="2 3" key="1">
    <citation type="submission" date="2019-08" db="EMBL/GenBank/DDBJ databases">
        <title>The genome of the soybean aphid Biotype 1, its phylome, world population structure and adaptation to the North American continent.</title>
        <authorList>
            <person name="Giordano R."/>
            <person name="Donthu R.K."/>
            <person name="Hernandez A.G."/>
            <person name="Wright C.L."/>
            <person name="Zimin A.V."/>
        </authorList>
    </citation>
    <scope>NUCLEOTIDE SEQUENCE [LARGE SCALE GENOMIC DNA]</scope>
    <source>
        <tissue evidence="2">Whole aphids</tissue>
    </source>
</reference>
<dbReference type="AlphaFoldDB" id="A0A6G0U578"/>
<dbReference type="Proteomes" id="UP000475862">
    <property type="component" value="Unassembled WGS sequence"/>
</dbReference>
<evidence type="ECO:0000256" key="1">
    <source>
        <dbReference type="SAM" id="SignalP"/>
    </source>
</evidence>
<evidence type="ECO:0000313" key="2">
    <source>
        <dbReference type="EMBL" id="KAE9543930.1"/>
    </source>
</evidence>
<organism evidence="2 3">
    <name type="scientific">Aphis glycines</name>
    <name type="common">Soybean aphid</name>
    <dbReference type="NCBI Taxonomy" id="307491"/>
    <lineage>
        <taxon>Eukaryota</taxon>
        <taxon>Metazoa</taxon>
        <taxon>Ecdysozoa</taxon>
        <taxon>Arthropoda</taxon>
        <taxon>Hexapoda</taxon>
        <taxon>Insecta</taxon>
        <taxon>Pterygota</taxon>
        <taxon>Neoptera</taxon>
        <taxon>Paraneoptera</taxon>
        <taxon>Hemiptera</taxon>
        <taxon>Sternorrhyncha</taxon>
        <taxon>Aphidomorpha</taxon>
        <taxon>Aphidoidea</taxon>
        <taxon>Aphididae</taxon>
        <taxon>Aphidini</taxon>
        <taxon>Aphis</taxon>
        <taxon>Aphis</taxon>
    </lineage>
</organism>
<keyword evidence="3" id="KW-1185">Reference proteome</keyword>
<accession>A0A6G0U578</accession>
<feature type="chain" id="PRO_5026226149" description="Mos1 transposase HTH domain-containing protein" evidence="1">
    <location>
        <begin position="22"/>
        <end position="185"/>
    </location>
</feature>
<proteinExistence type="predicted"/>
<feature type="signal peptide" evidence="1">
    <location>
        <begin position="1"/>
        <end position="21"/>
    </location>
</feature>
<comment type="caution">
    <text evidence="2">The sequence shown here is derived from an EMBL/GenBank/DDBJ whole genome shotgun (WGS) entry which is preliminary data.</text>
</comment>
<keyword evidence="1" id="KW-0732">Signal</keyword>
<evidence type="ECO:0000313" key="3">
    <source>
        <dbReference type="Proteomes" id="UP000475862"/>
    </source>
</evidence>
<name>A0A6G0U578_APHGL</name>
<evidence type="ECO:0008006" key="4">
    <source>
        <dbReference type="Google" id="ProtNLM"/>
    </source>
</evidence>